<sequence length="60" mass="5760">MEVSNTTGPTADTVVVADAVTVSAGRGGGATRRMSTGRSGGVASRAVTRAAPSIATAAVK</sequence>
<organism evidence="2 3">
    <name type="scientific">Lentzea guizhouensis</name>
    <dbReference type="NCBI Taxonomy" id="1586287"/>
    <lineage>
        <taxon>Bacteria</taxon>
        <taxon>Bacillati</taxon>
        <taxon>Actinomycetota</taxon>
        <taxon>Actinomycetes</taxon>
        <taxon>Pseudonocardiales</taxon>
        <taxon>Pseudonocardiaceae</taxon>
        <taxon>Lentzea</taxon>
    </lineage>
</organism>
<accession>A0A1B2HI75</accession>
<protein>
    <submittedName>
        <fullName evidence="2">Uncharacterized protein</fullName>
    </submittedName>
</protein>
<name>A0A1B2HI75_9PSEU</name>
<keyword evidence="3" id="KW-1185">Reference proteome</keyword>
<dbReference type="AlphaFoldDB" id="A0A1B2HI75"/>
<proteinExistence type="predicted"/>
<gene>
    <name evidence="2" type="ORF">BBK82_16420</name>
</gene>
<dbReference type="STRING" id="1586287.BBK82_16420"/>
<reference evidence="2 3" key="1">
    <citation type="submission" date="2016-07" db="EMBL/GenBank/DDBJ databases">
        <title>Complete genome sequence of the Lentzea guizhouensis DHS C013.</title>
        <authorList>
            <person name="Cao C."/>
        </authorList>
    </citation>
    <scope>NUCLEOTIDE SEQUENCE [LARGE SCALE GENOMIC DNA]</scope>
    <source>
        <strain evidence="2 3">DHS C013</strain>
    </source>
</reference>
<evidence type="ECO:0000313" key="2">
    <source>
        <dbReference type="EMBL" id="ANZ37406.1"/>
    </source>
</evidence>
<dbReference type="EMBL" id="CP016793">
    <property type="protein sequence ID" value="ANZ37406.1"/>
    <property type="molecule type" value="Genomic_DNA"/>
</dbReference>
<dbReference type="KEGG" id="led:BBK82_16420"/>
<dbReference type="Proteomes" id="UP000093053">
    <property type="component" value="Chromosome"/>
</dbReference>
<evidence type="ECO:0000256" key="1">
    <source>
        <dbReference type="SAM" id="MobiDB-lite"/>
    </source>
</evidence>
<feature type="region of interest" description="Disordered" evidence="1">
    <location>
        <begin position="25"/>
        <end position="44"/>
    </location>
</feature>
<evidence type="ECO:0000313" key="3">
    <source>
        <dbReference type="Proteomes" id="UP000093053"/>
    </source>
</evidence>